<dbReference type="Proteomes" id="UP000471633">
    <property type="component" value="Unassembled WGS sequence"/>
</dbReference>
<evidence type="ECO:0000256" key="2">
    <source>
        <dbReference type="ARBA" id="ARBA00014171"/>
    </source>
</evidence>
<protein>
    <recommendedName>
        <fullName evidence="2">CCR4-NOT transcription complex subunit 9</fullName>
    </recommendedName>
    <alternativeName>
        <fullName evidence="3">Cell differentiation protein RQCD1 homolog</fullName>
    </alternativeName>
</protein>
<evidence type="ECO:0000313" key="5">
    <source>
        <dbReference type="EMBL" id="KGB35601.1"/>
    </source>
</evidence>
<dbReference type="EMBL" id="KL250699">
    <property type="protein sequence ID" value="KGB35601.1"/>
    <property type="molecule type" value="Genomic_DNA"/>
</dbReference>
<sequence length="403" mass="47449">MENHSKNLTIQNNEIQCLVYSHTSKHNSLLKEKHFSQENTTINLNNTNLDFNFKLTHTKYHNDTVSNLYLDNMNQLSNQIINPQFRKTAIIDICKSIDDNKLDIGYLIYSRPGIIAALLLEIVQHYPTDKSISLSSESLEIICSIIAIFQQIILNNKFRTDFISTGLLTYLLPYFNIECQTDDTEHLRISLLSLYGTVTSKLSINEIEDFLLPESNTHFNDETISEERLEITDKQVNFNSIHNTYYVLNDLFKQTLKALIQCHTEIGKTIALILLARLLNCPNQRTCLYHNRSLFNELISCLTQMIQYMVQKFTIEIQQQFKHKIHLYEQYDKIIFIKAKRLLQFTLECFNQLMIDLKLRNRLRYSLPIELRSNLFSVILLHDQDVQLWLEKIWLQLGWDKMN</sequence>
<evidence type="ECO:0000313" key="4">
    <source>
        <dbReference type="EMBL" id="KAH9583146.1"/>
    </source>
</evidence>
<accession>A0A095AN04</accession>
<dbReference type="CTD" id="24591441"/>
<dbReference type="KEGG" id="shx:MS3_00007650"/>
<reference evidence="4" key="3">
    <citation type="submission" date="2021-06" db="EMBL/GenBank/DDBJ databases">
        <title>Chromosome-level genome assembly for S. haematobium.</title>
        <authorList>
            <person name="Stroehlein A.J."/>
        </authorList>
    </citation>
    <scope>NUCLEOTIDE SEQUENCE</scope>
</reference>
<reference evidence="4" key="4">
    <citation type="journal article" date="2022" name="PLoS Pathog.">
        <title>Chromosome-level genome of Schistosoma haematobium underpins genome-wide explorations of molecular variation.</title>
        <authorList>
            <person name="Stroehlein A.J."/>
            <person name="Korhonen P.K."/>
            <person name="Lee V.V."/>
            <person name="Ralph S.A."/>
            <person name="Mentink-Kane M."/>
            <person name="You H."/>
            <person name="McManus D.P."/>
            <person name="Tchuente L.T."/>
            <person name="Stothard J.R."/>
            <person name="Kaur P."/>
            <person name="Dudchenko O."/>
            <person name="Aiden E.L."/>
            <person name="Yang B."/>
            <person name="Yang H."/>
            <person name="Emery A.M."/>
            <person name="Webster B.L."/>
            <person name="Brindley P.J."/>
            <person name="Rollinson D."/>
            <person name="Chang B.C.H."/>
            <person name="Gasser R.B."/>
            <person name="Young N.D."/>
        </authorList>
    </citation>
    <scope>NUCLEOTIDE SEQUENCE</scope>
</reference>
<evidence type="ECO:0000313" key="6">
    <source>
        <dbReference type="Proteomes" id="UP000471633"/>
    </source>
</evidence>
<dbReference type="EMBL" id="AMPZ03000005">
    <property type="protein sequence ID" value="KAH9583146.1"/>
    <property type="molecule type" value="Genomic_DNA"/>
</dbReference>
<dbReference type="GO" id="GO:0000932">
    <property type="term" value="C:P-body"/>
    <property type="evidence" value="ECO:0007669"/>
    <property type="project" value="UniProtKB-SubCell"/>
</dbReference>
<organism evidence="5">
    <name type="scientific">Schistosoma haematobium</name>
    <name type="common">Blood fluke</name>
    <dbReference type="NCBI Taxonomy" id="6185"/>
    <lineage>
        <taxon>Eukaryota</taxon>
        <taxon>Metazoa</taxon>
        <taxon>Spiralia</taxon>
        <taxon>Lophotrochozoa</taxon>
        <taxon>Platyhelminthes</taxon>
        <taxon>Trematoda</taxon>
        <taxon>Digenea</taxon>
        <taxon>Strigeidida</taxon>
        <taxon>Schistosomatoidea</taxon>
        <taxon>Schistosomatidae</taxon>
        <taxon>Schistosoma</taxon>
    </lineage>
</organism>
<gene>
    <name evidence="4" type="ORF">MS3_00007650</name>
    <name evidence="5" type="ORF">MS3_03860</name>
</gene>
<dbReference type="STRING" id="6185.A0A095AN04"/>
<evidence type="ECO:0000256" key="1">
    <source>
        <dbReference type="ARBA" id="ARBA00004201"/>
    </source>
</evidence>
<comment type="subcellular location">
    <subcellularLocation>
        <location evidence="1">Cytoplasm</location>
        <location evidence="1">P-body</location>
    </subcellularLocation>
</comment>
<evidence type="ECO:0000256" key="3">
    <source>
        <dbReference type="ARBA" id="ARBA00030283"/>
    </source>
</evidence>
<dbReference type="Gene3D" id="1.25.10.10">
    <property type="entry name" value="Leucine-rich Repeat Variant"/>
    <property type="match status" value="1"/>
</dbReference>
<dbReference type="GO" id="GO:0030014">
    <property type="term" value="C:CCR4-NOT complex"/>
    <property type="evidence" value="ECO:0007669"/>
    <property type="project" value="InterPro"/>
</dbReference>
<dbReference type="OrthoDB" id="1183224at2759"/>
<dbReference type="InterPro" id="IPR011989">
    <property type="entry name" value="ARM-like"/>
</dbReference>
<proteinExistence type="predicted"/>
<dbReference type="GO" id="GO:0006402">
    <property type="term" value="P:mRNA catabolic process"/>
    <property type="evidence" value="ECO:0007669"/>
    <property type="project" value="InterPro"/>
</dbReference>
<dbReference type="PANTHER" id="PTHR12262">
    <property type="entry name" value="CCR4-NOT TRANSCRIPTION COMPLEX SUBUNIT 9"/>
    <property type="match status" value="1"/>
</dbReference>
<dbReference type="RefSeq" id="XP_012795366.1">
    <property type="nucleotide sequence ID" value="XM_012939912.2"/>
</dbReference>
<dbReference type="InterPro" id="IPR007216">
    <property type="entry name" value="CNOT9"/>
</dbReference>
<dbReference type="Pfam" id="PF04078">
    <property type="entry name" value="Rcd1"/>
    <property type="match status" value="1"/>
</dbReference>
<reference evidence="5" key="1">
    <citation type="journal article" date="2012" name="Nat. Genet.">
        <title>Whole-genome sequence of Schistosoma haematobium.</title>
        <authorList>
            <person name="Young N.D."/>
            <person name="Jex A.R."/>
            <person name="Li B."/>
            <person name="Liu S."/>
            <person name="Yang L."/>
            <person name="Xiong Z."/>
            <person name="Li Y."/>
            <person name="Cantacessi C."/>
            <person name="Hall R.S."/>
            <person name="Xu X."/>
            <person name="Chen F."/>
            <person name="Wu X."/>
            <person name="Zerlotini A."/>
            <person name="Oliveira G."/>
            <person name="Hofmann A."/>
            <person name="Zhang G."/>
            <person name="Fang X."/>
            <person name="Kang Y."/>
            <person name="Campbell B.E."/>
            <person name="Loukas A."/>
            <person name="Ranganathan S."/>
            <person name="Rollinson D."/>
            <person name="Rinaldi G."/>
            <person name="Brindley P.J."/>
            <person name="Yang H."/>
            <person name="Wang J."/>
            <person name="Wang J."/>
            <person name="Gasser R.B."/>
        </authorList>
    </citation>
    <scope>NUCLEOTIDE SEQUENCE [LARGE SCALE GENOMIC DNA]</scope>
</reference>
<keyword evidence="6" id="KW-1185">Reference proteome</keyword>
<name>A0A095AN04_SCHHA</name>
<reference evidence="4" key="2">
    <citation type="journal article" date="2019" name="Gigascience">
        <title>High-quality Schistosoma haematobium genome achieved by single-molecule and long-range sequencing.</title>
        <authorList>
            <person name="Stroehlein A.J."/>
            <person name="Korhonen P.K."/>
            <person name="Chong T.M."/>
            <person name="Lim Y.L."/>
            <person name="Chan K.G."/>
            <person name="Webster B."/>
            <person name="Rollinson D."/>
            <person name="Brindley P.J."/>
            <person name="Gasser R.B."/>
            <person name="Young N.D."/>
        </authorList>
    </citation>
    <scope>NUCLEOTIDE SEQUENCE</scope>
</reference>
<dbReference type="GeneID" id="24591441"/>
<dbReference type="AlphaFoldDB" id="A0A095AN04"/>